<evidence type="ECO:0000313" key="9">
    <source>
        <dbReference type="EMBL" id="KAH8025219.1"/>
    </source>
</evidence>
<evidence type="ECO:0000259" key="8">
    <source>
        <dbReference type="Pfam" id="PF21789"/>
    </source>
</evidence>
<dbReference type="Pfam" id="PF05485">
    <property type="entry name" value="THAP"/>
    <property type="match status" value="1"/>
</dbReference>
<evidence type="ECO:0000256" key="4">
    <source>
        <dbReference type="ARBA" id="ARBA00023125"/>
    </source>
</evidence>
<dbReference type="PANTHER" id="PTHR47577">
    <property type="entry name" value="THAP DOMAIN-CONTAINING PROTEIN 6"/>
    <property type="match status" value="1"/>
</dbReference>
<dbReference type="GO" id="GO:0003677">
    <property type="term" value="F:DNA binding"/>
    <property type="evidence" value="ECO:0007669"/>
    <property type="project" value="UniProtKB-KW"/>
</dbReference>
<organism evidence="9 10">
    <name type="scientific">Rhipicephalus microplus</name>
    <name type="common">Cattle tick</name>
    <name type="synonym">Boophilus microplus</name>
    <dbReference type="NCBI Taxonomy" id="6941"/>
    <lineage>
        <taxon>Eukaryota</taxon>
        <taxon>Metazoa</taxon>
        <taxon>Ecdysozoa</taxon>
        <taxon>Arthropoda</taxon>
        <taxon>Chelicerata</taxon>
        <taxon>Arachnida</taxon>
        <taxon>Acari</taxon>
        <taxon>Parasitiformes</taxon>
        <taxon>Ixodida</taxon>
        <taxon>Ixodoidea</taxon>
        <taxon>Ixodidae</taxon>
        <taxon>Rhipicephalinae</taxon>
        <taxon>Rhipicephalus</taxon>
        <taxon>Boophilus</taxon>
    </lineage>
</organism>
<dbReference type="Pfam" id="PF21789">
    <property type="entry name" value="TNP-like_RNaseH_C"/>
    <property type="match status" value="1"/>
</dbReference>
<comment type="caution">
    <text evidence="9">The sequence shown here is derived from an EMBL/GenBank/DDBJ whole genome shotgun (WGS) entry which is preliminary data.</text>
</comment>
<sequence>MLVFKRRRDGHHGAPVGIVMREKRALRALSSTRRWVRWFASGSVSGYPALFEAWQRAVPRADKSLDVKSALCELHFDEQFIERFYTHVINGETVQTPRGKPVLKSDAVPTIFSNVPAYLSKKVPKKRTPRTSTCGLPSKIRRQEPSTSACEETAGSYSTESDSNQIPVPNVPAIPDVRKCGLPSAYWARHLIAGADNATVFTVCALDGDKLTIDKYVLMTSDENKLQATAFVQATKIKTLDITDIDMAEELLRDVDSMIPCIGFGKTGEFGVNLKYKEKTFDGRTFSPSCRGVASTPEKACPQCKHLRRLLLNRESYRRRKGKNVAQSQKLSYRLKLRTAQAKRSRLSVLQAKSLIKQMKEKNARNDSTAFEEAVKALPIKQQQQVKACFAAAKRKSTKGMKYESEWALECLIMSMKSPRLYEHIRKNNIMALPSRTSLRRYLKRYRSGFGRSEKVFAAVAEKNKIYGLVPAPCNVKSETLGKIILEAVVMSENAGLHVDFITTDGAAWNRSMWHSFGIHDRKENTVCRRQHPTDPERFLHFISDFPHLLKCVRNTFVRTGVKLPEGHASVDPIDCARKLDEQHDTTLKAVPHISKSVVHPNGFEKMRVNYAVRLYSDEVLRGLFLYNATIEEKHGSTAATVSFVERMRRLIEAMTSRCSSGALKPGGMHEKCIQNFLTYLDDWETAAGSGGFLSRSTAEGLRVTLSSTLHLLRYLTMKLNFSYMMTCRLSQDPLERLFGIVRQMSGCNDHPTASQFLISVNTLSFQNLAKPPKGSNVSSGLLRSLLGADNGKDLTPRRKLDELLDVGNLAEAHEVLNEYGHGTEHADMVVQSSDARLIFYMAGYVARKSVASTKCAECSQQLLQGENDPSPAAASLTAAVDRGGLLYPSVKLNELVTTLENTFTHCFSVTEVKPDSIMDLVSFLQLRKLTLVGCPDHSMSLTNKIIKFYVLTRLHFHVKAQNSKRNAKQERMKLLKLRRVL</sequence>
<feature type="domain" description="Transposable element P transposase-like RNase H C-terminal" evidence="8">
    <location>
        <begin position="728"/>
        <end position="757"/>
    </location>
</feature>
<evidence type="ECO:0000313" key="10">
    <source>
        <dbReference type="Proteomes" id="UP000821866"/>
    </source>
</evidence>
<feature type="region of interest" description="Disordered" evidence="5">
    <location>
        <begin position="126"/>
        <end position="170"/>
    </location>
</feature>
<evidence type="ECO:0000259" key="6">
    <source>
        <dbReference type="Pfam" id="PF05485"/>
    </source>
</evidence>
<dbReference type="PANTHER" id="PTHR47577:SF2">
    <property type="entry name" value="THAP DOMAIN CONTAINING 9"/>
    <property type="match status" value="1"/>
</dbReference>
<evidence type="ECO:0008006" key="11">
    <source>
        <dbReference type="Google" id="ProtNLM"/>
    </source>
</evidence>
<protein>
    <recommendedName>
        <fullName evidence="11">THAP-type domain-containing protein</fullName>
    </recommendedName>
</protein>
<dbReference type="EMBL" id="JABSTU010000007">
    <property type="protein sequence ID" value="KAH8025219.1"/>
    <property type="molecule type" value="Genomic_DNA"/>
</dbReference>
<evidence type="ECO:0000256" key="2">
    <source>
        <dbReference type="ARBA" id="ARBA00022771"/>
    </source>
</evidence>
<dbReference type="AlphaFoldDB" id="A0A9J6DSU5"/>
<evidence type="ECO:0000256" key="1">
    <source>
        <dbReference type="ARBA" id="ARBA00022723"/>
    </source>
</evidence>
<name>A0A9J6DSU5_RHIMP</name>
<proteinExistence type="predicted"/>
<dbReference type="InterPro" id="IPR006612">
    <property type="entry name" value="THAP_Znf"/>
</dbReference>
<dbReference type="VEuPathDB" id="VectorBase:LOC119184944"/>
<dbReference type="Proteomes" id="UP000821866">
    <property type="component" value="Unassembled WGS sequence"/>
</dbReference>
<dbReference type="VEuPathDB" id="VectorBase:LOC119169753"/>
<evidence type="ECO:0000259" key="7">
    <source>
        <dbReference type="Pfam" id="PF21788"/>
    </source>
</evidence>
<keyword evidence="2" id="KW-0863">Zinc-finger</keyword>
<accession>A0A9J6DSU5</accession>
<evidence type="ECO:0000256" key="5">
    <source>
        <dbReference type="SAM" id="MobiDB-lite"/>
    </source>
</evidence>
<gene>
    <name evidence="9" type="ORF">HPB51_004760</name>
</gene>
<feature type="compositionally biased region" description="Polar residues" evidence="5">
    <location>
        <begin position="145"/>
        <end position="167"/>
    </location>
</feature>
<dbReference type="GO" id="GO:0008270">
    <property type="term" value="F:zinc ion binding"/>
    <property type="evidence" value="ECO:0007669"/>
    <property type="project" value="UniProtKB-KW"/>
</dbReference>
<keyword evidence="1" id="KW-0479">Metal-binding</keyword>
<reference evidence="9" key="1">
    <citation type="journal article" date="2020" name="Cell">
        <title>Large-Scale Comparative Analyses of Tick Genomes Elucidate Their Genetic Diversity and Vector Capacities.</title>
        <authorList>
            <consortium name="Tick Genome and Microbiome Consortium (TIGMIC)"/>
            <person name="Jia N."/>
            <person name="Wang J."/>
            <person name="Shi W."/>
            <person name="Du L."/>
            <person name="Sun Y."/>
            <person name="Zhan W."/>
            <person name="Jiang J.F."/>
            <person name="Wang Q."/>
            <person name="Zhang B."/>
            <person name="Ji P."/>
            <person name="Bell-Sakyi L."/>
            <person name="Cui X.M."/>
            <person name="Yuan T.T."/>
            <person name="Jiang B.G."/>
            <person name="Yang W.F."/>
            <person name="Lam T.T."/>
            <person name="Chang Q.C."/>
            <person name="Ding S.J."/>
            <person name="Wang X.J."/>
            <person name="Zhu J.G."/>
            <person name="Ruan X.D."/>
            <person name="Zhao L."/>
            <person name="Wei J.T."/>
            <person name="Ye R.Z."/>
            <person name="Que T.C."/>
            <person name="Du C.H."/>
            <person name="Zhou Y.H."/>
            <person name="Cheng J.X."/>
            <person name="Dai P.F."/>
            <person name="Guo W.B."/>
            <person name="Han X.H."/>
            <person name="Huang E.J."/>
            <person name="Li L.F."/>
            <person name="Wei W."/>
            <person name="Gao Y.C."/>
            <person name="Liu J.Z."/>
            <person name="Shao H.Z."/>
            <person name="Wang X."/>
            <person name="Wang C.C."/>
            <person name="Yang T.C."/>
            <person name="Huo Q.B."/>
            <person name="Li W."/>
            <person name="Chen H.Y."/>
            <person name="Chen S.E."/>
            <person name="Zhou L.G."/>
            <person name="Ni X.B."/>
            <person name="Tian J.H."/>
            <person name="Sheng Y."/>
            <person name="Liu T."/>
            <person name="Pan Y.S."/>
            <person name="Xia L.Y."/>
            <person name="Li J."/>
            <person name="Zhao F."/>
            <person name="Cao W.C."/>
        </authorList>
    </citation>
    <scope>NUCLEOTIDE SEQUENCE</scope>
    <source>
        <strain evidence="9">Rmic-2018</strain>
    </source>
</reference>
<keyword evidence="3" id="KW-0862">Zinc</keyword>
<dbReference type="Pfam" id="PF21788">
    <property type="entry name" value="TNP-like_GBD"/>
    <property type="match status" value="1"/>
</dbReference>
<evidence type="ECO:0000256" key="3">
    <source>
        <dbReference type="ARBA" id="ARBA00022833"/>
    </source>
</evidence>
<feature type="domain" description="THAP-type" evidence="6">
    <location>
        <begin position="48"/>
        <end position="112"/>
    </location>
</feature>
<keyword evidence="4" id="KW-0238">DNA-binding</keyword>
<dbReference type="InterPro" id="IPR048367">
    <property type="entry name" value="TNP-like_RNaseH_C"/>
</dbReference>
<dbReference type="InterPro" id="IPR048366">
    <property type="entry name" value="TNP-like_GBD"/>
</dbReference>
<reference evidence="9" key="2">
    <citation type="submission" date="2021-09" db="EMBL/GenBank/DDBJ databases">
        <authorList>
            <person name="Jia N."/>
            <person name="Wang J."/>
            <person name="Shi W."/>
            <person name="Du L."/>
            <person name="Sun Y."/>
            <person name="Zhan W."/>
            <person name="Jiang J."/>
            <person name="Wang Q."/>
            <person name="Zhang B."/>
            <person name="Ji P."/>
            <person name="Sakyi L.B."/>
            <person name="Cui X."/>
            <person name="Yuan T."/>
            <person name="Jiang B."/>
            <person name="Yang W."/>
            <person name="Lam T.T.-Y."/>
            <person name="Chang Q."/>
            <person name="Ding S."/>
            <person name="Wang X."/>
            <person name="Zhu J."/>
            <person name="Ruan X."/>
            <person name="Zhao L."/>
            <person name="Wei J."/>
            <person name="Que T."/>
            <person name="Du C."/>
            <person name="Cheng J."/>
            <person name="Dai P."/>
            <person name="Han X."/>
            <person name="Huang E."/>
            <person name="Gao Y."/>
            <person name="Liu J."/>
            <person name="Shao H."/>
            <person name="Ye R."/>
            <person name="Li L."/>
            <person name="Wei W."/>
            <person name="Wang X."/>
            <person name="Wang C."/>
            <person name="Huo Q."/>
            <person name="Li W."/>
            <person name="Guo W."/>
            <person name="Chen H."/>
            <person name="Chen S."/>
            <person name="Zhou L."/>
            <person name="Zhou L."/>
            <person name="Ni X."/>
            <person name="Tian J."/>
            <person name="Zhou Y."/>
            <person name="Sheng Y."/>
            <person name="Liu T."/>
            <person name="Pan Y."/>
            <person name="Xia L."/>
            <person name="Li J."/>
            <person name="Zhao F."/>
            <person name="Cao W."/>
        </authorList>
    </citation>
    <scope>NUCLEOTIDE SEQUENCE</scope>
    <source>
        <strain evidence="9">Rmic-2018</strain>
        <tissue evidence="9">Larvae</tissue>
    </source>
</reference>
<keyword evidence="10" id="KW-1185">Reference proteome</keyword>
<feature type="domain" description="Transposable element P transposase-like GTP-binding insertion" evidence="7">
    <location>
        <begin position="548"/>
        <end position="659"/>
    </location>
</feature>